<dbReference type="EMBL" id="JH598294">
    <property type="status" value="NOT_ANNOTATED_CDS"/>
    <property type="molecule type" value="Genomic_DNA"/>
</dbReference>
<dbReference type="Proteomes" id="UP000011713">
    <property type="component" value="Unassembled WGS sequence"/>
</dbReference>
<evidence type="ECO:0000313" key="2">
    <source>
        <dbReference type="Proteomes" id="UP000011713"/>
    </source>
</evidence>
<reference evidence="1" key="2">
    <citation type="submission" date="2015-06" db="UniProtKB">
        <authorList>
            <consortium name="EnsemblProtists"/>
        </authorList>
    </citation>
    <scope>IDENTIFICATION</scope>
    <source>
        <strain evidence="1">Emoy2</strain>
    </source>
</reference>
<proteinExistence type="predicted"/>
<dbReference type="EnsemblProtists" id="HpaT806204">
    <property type="protein sequence ID" value="HpaP806204"/>
    <property type="gene ID" value="HpaG806204"/>
</dbReference>
<accession>M4BIH8</accession>
<reference evidence="2" key="1">
    <citation type="journal article" date="2010" name="Science">
        <title>Signatures of adaptation to obligate biotrophy in the Hyaloperonospora arabidopsidis genome.</title>
        <authorList>
            <person name="Baxter L."/>
            <person name="Tripathy S."/>
            <person name="Ishaque N."/>
            <person name="Boot N."/>
            <person name="Cabral A."/>
            <person name="Kemen E."/>
            <person name="Thines M."/>
            <person name="Ah-Fong A."/>
            <person name="Anderson R."/>
            <person name="Badejoko W."/>
            <person name="Bittner-Eddy P."/>
            <person name="Boore J.L."/>
            <person name="Chibucos M.C."/>
            <person name="Coates M."/>
            <person name="Dehal P."/>
            <person name="Delehaunty K."/>
            <person name="Dong S."/>
            <person name="Downton P."/>
            <person name="Dumas B."/>
            <person name="Fabro G."/>
            <person name="Fronick C."/>
            <person name="Fuerstenberg S.I."/>
            <person name="Fulton L."/>
            <person name="Gaulin E."/>
            <person name="Govers F."/>
            <person name="Hughes L."/>
            <person name="Humphray S."/>
            <person name="Jiang R.H."/>
            <person name="Judelson H."/>
            <person name="Kamoun S."/>
            <person name="Kyung K."/>
            <person name="Meijer H."/>
            <person name="Minx P."/>
            <person name="Morris P."/>
            <person name="Nelson J."/>
            <person name="Phuntumart V."/>
            <person name="Qutob D."/>
            <person name="Rehmany A."/>
            <person name="Rougon-Cardoso A."/>
            <person name="Ryden P."/>
            <person name="Torto-Alalibo T."/>
            <person name="Studholme D."/>
            <person name="Wang Y."/>
            <person name="Win J."/>
            <person name="Wood J."/>
            <person name="Clifton S.W."/>
            <person name="Rogers J."/>
            <person name="Van den Ackerveken G."/>
            <person name="Jones J.D."/>
            <person name="McDowell J.M."/>
            <person name="Beynon J."/>
            <person name="Tyler B.M."/>
        </authorList>
    </citation>
    <scope>NUCLEOTIDE SEQUENCE [LARGE SCALE GENOMIC DNA]</scope>
    <source>
        <strain evidence="2">Emoy2</strain>
    </source>
</reference>
<dbReference type="HOGENOM" id="CLU_2502743_0_0_1"/>
<name>M4BIH8_HYAAE</name>
<protein>
    <submittedName>
        <fullName evidence="1">Uncharacterized protein</fullName>
    </submittedName>
</protein>
<keyword evidence="2" id="KW-1185">Reference proteome</keyword>
<dbReference type="VEuPathDB" id="FungiDB:HpaG806204"/>
<organism evidence="1 2">
    <name type="scientific">Hyaloperonospora arabidopsidis (strain Emoy2)</name>
    <name type="common">Downy mildew agent</name>
    <name type="synonym">Peronospora arabidopsidis</name>
    <dbReference type="NCBI Taxonomy" id="559515"/>
    <lineage>
        <taxon>Eukaryota</taxon>
        <taxon>Sar</taxon>
        <taxon>Stramenopiles</taxon>
        <taxon>Oomycota</taxon>
        <taxon>Peronosporomycetes</taxon>
        <taxon>Peronosporales</taxon>
        <taxon>Peronosporaceae</taxon>
        <taxon>Hyaloperonospora</taxon>
    </lineage>
</organism>
<evidence type="ECO:0000313" key="1">
    <source>
        <dbReference type="EnsemblProtists" id="HpaP806204"/>
    </source>
</evidence>
<sequence>MSCVLLRAKEVMEILAPYPVWGVHRLAATILRDVNAKSCSCLLPRSILSALNPSGPRTCLRRSRSNQVASDVVLVFMLQPNLATTN</sequence>
<dbReference type="AlphaFoldDB" id="M4BIH8"/>
<dbReference type="InParanoid" id="M4BIH8"/>